<proteinExistence type="predicted"/>
<reference evidence="3" key="2">
    <citation type="submission" date="2015-01" db="EMBL/GenBank/DDBJ databases">
        <title>Evolutionary Origins and Diversification of the Mycorrhizal Mutualists.</title>
        <authorList>
            <consortium name="DOE Joint Genome Institute"/>
            <consortium name="Mycorrhizal Genomics Consortium"/>
            <person name="Kohler A."/>
            <person name="Kuo A."/>
            <person name="Nagy L.G."/>
            <person name="Floudas D."/>
            <person name="Copeland A."/>
            <person name="Barry K.W."/>
            <person name="Cichocki N."/>
            <person name="Veneault-Fourrey C."/>
            <person name="LaButti K."/>
            <person name="Lindquist E.A."/>
            <person name="Lipzen A."/>
            <person name="Lundell T."/>
            <person name="Morin E."/>
            <person name="Murat C."/>
            <person name="Riley R."/>
            <person name="Ohm R."/>
            <person name="Sun H."/>
            <person name="Tunlid A."/>
            <person name="Henrissat B."/>
            <person name="Grigoriev I.V."/>
            <person name="Hibbett D.S."/>
            <person name="Martin F."/>
        </authorList>
    </citation>
    <scope>NUCLEOTIDE SEQUENCE [LARGE SCALE GENOMIC DNA]</scope>
    <source>
        <strain evidence="3">h7</strain>
    </source>
</reference>
<reference evidence="2 3" key="1">
    <citation type="submission" date="2014-04" db="EMBL/GenBank/DDBJ databases">
        <authorList>
            <consortium name="DOE Joint Genome Institute"/>
            <person name="Kuo A."/>
            <person name="Gay G."/>
            <person name="Dore J."/>
            <person name="Kohler A."/>
            <person name="Nagy L.G."/>
            <person name="Floudas D."/>
            <person name="Copeland A."/>
            <person name="Barry K.W."/>
            <person name="Cichocki N."/>
            <person name="Veneault-Fourrey C."/>
            <person name="LaButti K."/>
            <person name="Lindquist E.A."/>
            <person name="Lipzen A."/>
            <person name="Lundell T."/>
            <person name="Morin E."/>
            <person name="Murat C."/>
            <person name="Sun H."/>
            <person name="Tunlid A."/>
            <person name="Henrissat B."/>
            <person name="Grigoriev I.V."/>
            <person name="Hibbett D.S."/>
            <person name="Martin F."/>
            <person name="Nordberg H.P."/>
            <person name="Cantor M.N."/>
            <person name="Hua S.X."/>
        </authorList>
    </citation>
    <scope>NUCLEOTIDE SEQUENCE [LARGE SCALE GENOMIC DNA]</scope>
    <source>
        <strain evidence="3">h7</strain>
    </source>
</reference>
<dbReference type="OrthoDB" id="3133596at2759"/>
<sequence length="292" mass="33824">MRNRTLNVHSRYNVCILGPRLHYLFDNKGLLFLPTLEILEQYRDHDIHTPLPYKPDDPGAETRKFKYSMLVPPSMKSVAIFRRKDENSTSTNAEDFEIYPFPYKGFPVIESHLLPHFVIYNAAKKLAKMDQKKVVYKGFIETNAHIDQVEKMADVTLRLFLRWTNRYQFPPEWLLKTPPPTRSPPSHSSRAPTEPQRQSKRYPERQGSPTKSKRAKTDGGQGGQQQQGQGQQSRDDLDGLTLLDEHSIKRLDRRSERQIYTDTRSSIDKWRKNVVAGLDAESPNEGDVEIMS</sequence>
<dbReference type="EMBL" id="KN831774">
    <property type="protein sequence ID" value="KIM44019.1"/>
    <property type="molecule type" value="Genomic_DNA"/>
</dbReference>
<gene>
    <name evidence="2" type="ORF">M413DRAFT_443086</name>
</gene>
<keyword evidence="3" id="KW-1185">Reference proteome</keyword>
<evidence type="ECO:0008006" key="4">
    <source>
        <dbReference type="Google" id="ProtNLM"/>
    </source>
</evidence>
<feature type="region of interest" description="Disordered" evidence="1">
    <location>
        <begin position="172"/>
        <end position="236"/>
    </location>
</feature>
<evidence type="ECO:0000313" key="3">
    <source>
        <dbReference type="Proteomes" id="UP000053424"/>
    </source>
</evidence>
<evidence type="ECO:0000256" key="1">
    <source>
        <dbReference type="SAM" id="MobiDB-lite"/>
    </source>
</evidence>
<protein>
    <recommendedName>
        <fullName evidence="4">HNH nuclease domain-containing protein</fullName>
    </recommendedName>
</protein>
<organism evidence="2 3">
    <name type="scientific">Hebeloma cylindrosporum</name>
    <dbReference type="NCBI Taxonomy" id="76867"/>
    <lineage>
        <taxon>Eukaryota</taxon>
        <taxon>Fungi</taxon>
        <taxon>Dikarya</taxon>
        <taxon>Basidiomycota</taxon>
        <taxon>Agaricomycotina</taxon>
        <taxon>Agaricomycetes</taxon>
        <taxon>Agaricomycetidae</taxon>
        <taxon>Agaricales</taxon>
        <taxon>Agaricineae</taxon>
        <taxon>Hymenogastraceae</taxon>
        <taxon>Hebeloma</taxon>
    </lineage>
</organism>
<dbReference type="Proteomes" id="UP000053424">
    <property type="component" value="Unassembled WGS sequence"/>
</dbReference>
<name>A0A0C3CIP0_HEBCY</name>
<accession>A0A0C3CIP0</accession>
<dbReference type="AlphaFoldDB" id="A0A0C3CIP0"/>
<dbReference type="HOGENOM" id="CLU_063267_0_0_1"/>
<feature type="compositionally biased region" description="Low complexity" evidence="1">
    <location>
        <begin position="184"/>
        <end position="193"/>
    </location>
</feature>
<evidence type="ECO:0000313" key="2">
    <source>
        <dbReference type="EMBL" id="KIM44019.1"/>
    </source>
</evidence>
<dbReference type="STRING" id="686832.A0A0C3CIP0"/>